<comment type="caution">
    <text evidence="1">The sequence shown here is derived from an EMBL/GenBank/DDBJ whole genome shotgun (WGS) entry which is preliminary data.</text>
</comment>
<gene>
    <name evidence="1" type="ORF">DMN91_010466</name>
</gene>
<accession>A0A3L8D908</accession>
<dbReference type="Gene3D" id="2.60.40.420">
    <property type="entry name" value="Cupredoxins - blue copper proteins"/>
    <property type="match status" value="1"/>
</dbReference>
<evidence type="ECO:0000313" key="1">
    <source>
        <dbReference type="EMBL" id="RLU16398.1"/>
    </source>
</evidence>
<proteinExistence type="predicted"/>
<evidence type="ECO:0000313" key="2">
    <source>
        <dbReference type="Proteomes" id="UP000279307"/>
    </source>
</evidence>
<dbReference type="OrthoDB" id="2121828at2759"/>
<organism evidence="1 2">
    <name type="scientific">Ooceraea biroi</name>
    <name type="common">Clonal raider ant</name>
    <name type="synonym">Cerapachys biroi</name>
    <dbReference type="NCBI Taxonomy" id="2015173"/>
    <lineage>
        <taxon>Eukaryota</taxon>
        <taxon>Metazoa</taxon>
        <taxon>Ecdysozoa</taxon>
        <taxon>Arthropoda</taxon>
        <taxon>Hexapoda</taxon>
        <taxon>Insecta</taxon>
        <taxon>Pterygota</taxon>
        <taxon>Neoptera</taxon>
        <taxon>Endopterygota</taxon>
        <taxon>Hymenoptera</taxon>
        <taxon>Apocrita</taxon>
        <taxon>Aculeata</taxon>
        <taxon>Formicoidea</taxon>
        <taxon>Formicidae</taxon>
        <taxon>Dorylinae</taxon>
        <taxon>Ooceraea</taxon>
    </lineage>
</organism>
<protein>
    <submittedName>
        <fullName evidence="1">Uncharacterized protein</fullName>
    </submittedName>
</protein>
<name>A0A3L8D908_OOCBI</name>
<dbReference type="InterPro" id="IPR008972">
    <property type="entry name" value="Cupredoxin"/>
</dbReference>
<reference evidence="1 2" key="1">
    <citation type="journal article" date="2018" name="Genome Res.">
        <title>The genomic architecture and molecular evolution of ant odorant receptors.</title>
        <authorList>
            <person name="McKenzie S.K."/>
            <person name="Kronauer D.J.C."/>
        </authorList>
    </citation>
    <scope>NUCLEOTIDE SEQUENCE [LARGE SCALE GENOMIC DNA]</scope>
    <source>
        <strain evidence="1">Clonal line C1</strain>
    </source>
</reference>
<dbReference type="Proteomes" id="UP000279307">
    <property type="component" value="Chromosome 11"/>
</dbReference>
<sequence>MNRLTVNELVDMHLMHGLAQVSPTGSYLDSLMSNISYQDPPGPLISQNDGYEFMCGDRYTPSTCTEPCSCAHVYNLRKNAIVDIMVYDKGTLSTLGSSFEFIALPRIVINGASYGSSDTSVDMSL</sequence>
<dbReference type="AlphaFoldDB" id="A0A3L8D908"/>
<dbReference type="EMBL" id="QOIP01000011">
    <property type="protein sequence ID" value="RLU16398.1"/>
    <property type="molecule type" value="Genomic_DNA"/>
</dbReference>